<gene>
    <name evidence="2" type="ORF">LITE_LOCUS50443</name>
</gene>
<comment type="caution">
    <text evidence="2">The sequence shown here is derived from an EMBL/GenBank/DDBJ whole genome shotgun (WGS) entry which is preliminary data.</text>
</comment>
<dbReference type="Proteomes" id="UP001154282">
    <property type="component" value="Unassembled WGS sequence"/>
</dbReference>
<feature type="domain" description="Reverse transcriptase zinc-binding" evidence="1">
    <location>
        <begin position="13"/>
        <end position="50"/>
    </location>
</feature>
<dbReference type="EMBL" id="CAMGYJ010000011">
    <property type="protein sequence ID" value="CAI0625473.1"/>
    <property type="molecule type" value="Genomic_DNA"/>
</dbReference>
<evidence type="ECO:0000313" key="2">
    <source>
        <dbReference type="EMBL" id="CAI0625473.1"/>
    </source>
</evidence>
<accession>A0AAV0RX67</accession>
<name>A0AAV0RX67_9ROSI</name>
<evidence type="ECO:0000259" key="1">
    <source>
        <dbReference type="Pfam" id="PF13966"/>
    </source>
</evidence>
<reference evidence="2" key="1">
    <citation type="submission" date="2022-08" db="EMBL/GenBank/DDBJ databases">
        <authorList>
            <person name="Gutierrez-Valencia J."/>
        </authorList>
    </citation>
    <scope>NUCLEOTIDE SEQUENCE</scope>
</reference>
<organism evidence="2 3">
    <name type="scientific">Linum tenue</name>
    <dbReference type="NCBI Taxonomy" id="586396"/>
    <lineage>
        <taxon>Eukaryota</taxon>
        <taxon>Viridiplantae</taxon>
        <taxon>Streptophyta</taxon>
        <taxon>Embryophyta</taxon>
        <taxon>Tracheophyta</taxon>
        <taxon>Spermatophyta</taxon>
        <taxon>Magnoliopsida</taxon>
        <taxon>eudicotyledons</taxon>
        <taxon>Gunneridae</taxon>
        <taxon>Pentapetalae</taxon>
        <taxon>rosids</taxon>
        <taxon>fabids</taxon>
        <taxon>Malpighiales</taxon>
        <taxon>Linaceae</taxon>
        <taxon>Linum</taxon>
    </lineage>
</organism>
<protein>
    <recommendedName>
        <fullName evidence="1">Reverse transcriptase zinc-binding domain-containing protein</fullName>
    </recommendedName>
</protein>
<dbReference type="InterPro" id="IPR026960">
    <property type="entry name" value="RVT-Znf"/>
</dbReference>
<proteinExistence type="predicted"/>
<keyword evidence="3" id="KW-1185">Reference proteome</keyword>
<dbReference type="AlphaFoldDB" id="A0AAV0RX67"/>
<evidence type="ECO:0000313" key="3">
    <source>
        <dbReference type="Proteomes" id="UP001154282"/>
    </source>
</evidence>
<sequence length="50" mass="5959">MYNSLNLSRLPGENGFPYKMIWIPRVPSKITAFLWMVMHKKILTHDNLQK</sequence>
<dbReference type="Pfam" id="PF13966">
    <property type="entry name" value="zf-RVT"/>
    <property type="match status" value="1"/>
</dbReference>